<reference evidence="1" key="2">
    <citation type="journal article" date="2015" name="Data Brief">
        <title>Shoot transcriptome of the giant reed, Arundo donax.</title>
        <authorList>
            <person name="Barrero R.A."/>
            <person name="Guerrero F.D."/>
            <person name="Moolhuijzen P."/>
            <person name="Goolsby J.A."/>
            <person name="Tidwell J."/>
            <person name="Bellgard S.E."/>
            <person name="Bellgard M.I."/>
        </authorList>
    </citation>
    <scope>NUCLEOTIDE SEQUENCE</scope>
    <source>
        <tissue evidence="1">Shoot tissue taken approximately 20 cm above the soil surface</tissue>
    </source>
</reference>
<dbReference type="EMBL" id="GBRH01170613">
    <property type="protein sequence ID" value="JAE27283.1"/>
    <property type="molecule type" value="Transcribed_RNA"/>
</dbReference>
<sequence length="78" mass="8851">MTEIIPLEKDNCRILVLLAPCLSVWEVRSYNACYQSNFVAISELLLYLSLVKALTNKSLKELLLGSQQLDQSLAAHWK</sequence>
<protein>
    <submittedName>
        <fullName evidence="1">Uncharacterized protein</fullName>
    </submittedName>
</protein>
<reference evidence="1" key="1">
    <citation type="submission" date="2014-09" db="EMBL/GenBank/DDBJ databases">
        <authorList>
            <person name="Magalhaes I.L.F."/>
            <person name="Oliveira U."/>
            <person name="Santos F.R."/>
            <person name="Vidigal T.H.D.A."/>
            <person name="Brescovit A.D."/>
            <person name="Santos A.J."/>
        </authorList>
    </citation>
    <scope>NUCLEOTIDE SEQUENCE</scope>
    <source>
        <tissue evidence="1">Shoot tissue taken approximately 20 cm above the soil surface</tissue>
    </source>
</reference>
<accession>A0A0A9H320</accession>
<name>A0A0A9H320_ARUDO</name>
<organism evidence="1">
    <name type="scientific">Arundo donax</name>
    <name type="common">Giant reed</name>
    <name type="synonym">Donax arundinaceus</name>
    <dbReference type="NCBI Taxonomy" id="35708"/>
    <lineage>
        <taxon>Eukaryota</taxon>
        <taxon>Viridiplantae</taxon>
        <taxon>Streptophyta</taxon>
        <taxon>Embryophyta</taxon>
        <taxon>Tracheophyta</taxon>
        <taxon>Spermatophyta</taxon>
        <taxon>Magnoliopsida</taxon>
        <taxon>Liliopsida</taxon>
        <taxon>Poales</taxon>
        <taxon>Poaceae</taxon>
        <taxon>PACMAD clade</taxon>
        <taxon>Arundinoideae</taxon>
        <taxon>Arundineae</taxon>
        <taxon>Arundo</taxon>
    </lineage>
</organism>
<proteinExistence type="predicted"/>
<evidence type="ECO:0000313" key="1">
    <source>
        <dbReference type="EMBL" id="JAE27283.1"/>
    </source>
</evidence>
<dbReference type="AlphaFoldDB" id="A0A0A9H320"/>